<evidence type="ECO:0000256" key="11">
    <source>
        <dbReference type="ARBA" id="ARBA00022989"/>
    </source>
</evidence>
<feature type="compositionally biased region" description="Basic and acidic residues" evidence="13">
    <location>
        <begin position="344"/>
        <end position="381"/>
    </location>
</feature>
<keyword evidence="9" id="KW-0256">Endoplasmic reticulum</keyword>
<dbReference type="SUPFAM" id="SSF53335">
    <property type="entry name" value="S-adenosyl-L-methionine-dependent methyltransferases"/>
    <property type="match status" value="1"/>
</dbReference>
<keyword evidence="11 14" id="KW-1133">Transmembrane helix</keyword>
<keyword evidence="7" id="KW-0677">Repeat</keyword>
<comment type="subcellular location">
    <subcellularLocation>
        <location evidence="2">Endoplasmic reticulum membrane</location>
        <topology evidence="2">Multi-pass membrane protein</topology>
    </subcellularLocation>
    <subcellularLocation>
        <location evidence="1">Membrane</location>
        <topology evidence="1">Single-pass membrane protein</topology>
    </subcellularLocation>
</comment>
<evidence type="ECO:0000256" key="10">
    <source>
        <dbReference type="ARBA" id="ARBA00022840"/>
    </source>
</evidence>
<evidence type="ECO:0008006" key="19">
    <source>
        <dbReference type="Google" id="ProtNLM"/>
    </source>
</evidence>
<dbReference type="Gene3D" id="3.80.10.10">
    <property type="entry name" value="Ribonuclease Inhibitor"/>
    <property type="match status" value="6"/>
</dbReference>
<feature type="compositionally biased region" description="Basic and acidic residues" evidence="13">
    <location>
        <begin position="2207"/>
        <end position="2228"/>
    </location>
</feature>
<feature type="transmembrane region" description="Helical" evidence="14">
    <location>
        <begin position="96"/>
        <end position="114"/>
    </location>
</feature>
<dbReference type="InterPro" id="IPR041698">
    <property type="entry name" value="Methyltransf_25"/>
</dbReference>
<evidence type="ECO:0000259" key="15">
    <source>
        <dbReference type="Pfam" id="PF13649"/>
    </source>
</evidence>
<feature type="transmembrane region" description="Helical" evidence="14">
    <location>
        <begin position="403"/>
        <end position="423"/>
    </location>
</feature>
<feature type="region of interest" description="Disordered" evidence="13">
    <location>
        <begin position="333"/>
        <end position="390"/>
    </location>
</feature>
<gene>
    <name evidence="17" type="ORF">M0813_02509</name>
</gene>
<dbReference type="EMBL" id="JAOAOG010000173">
    <property type="protein sequence ID" value="KAJ6242661.1"/>
    <property type="molecule type" value="Genomic_DNA"/>
</dbReference>
<dbReference type="SUPFAM" id="SSF52058">
    <property type="entry name" value="L domain-like"/>
    <property type="match status" value="2"/>
</dbReference>
<evidence type="ECO:0000313" key="18">
    <source>
        <dbReference type="Proteomes" id="UP001150062"/>
    </source>
</evidence>
<dbReference type="Pfam" id="PF00560">
    <property type="entry name" value="LRR_1"/>
    <property type="match status" value="1"/>
</dbReference>
<dbReference type="Gene3D" id="3.40.50.150">
    <property type="entry name" value="Vaccinia Virus protein VP39"/>
    <property type="match status" value="1"/>
</dbReference>
<evidence type="ECO:0000256" key="12">
    <source>
        <dbReference type="ARBA" id="ARBA00023136"/>
    </source>
</evidence>
<feature type="transmembrane region" description="Helical" evidence="14">
    <location>
        <begin position="1984"/>
        <end position="2002"/>
    </location>
</feature>
<evidence type="ECO:0000256" key="5">
    <source>
        <dbReference type="ARBA" id="ARBA00022679"/>
    </source>
</evidence>
<dbReference type="PANTHER" id="PTHR48056:SF81">
    <property type="entry name" value="RECEPTOR PROTEIN-TYROSINE KINASE CEPR1"/>
    <property type="match status" value="1"/>
</dbReference>
<name>A0ABQ8YDL9_9EUKA</name>
<evidence type="ECO:0000256" key="3">
    <source>
        <dbReference type="ARBA" id="ARBA00022614"/>
    </source>
</evidence>
<keyword evidence="6 14" id="KW-0812">Transmembrane</keyword>
<feature type="region of interest" description="Disordered" evidence="13">
    <location>
        <begin position="706"/>
        <end position="749"/>
    </location>
</feature>
<evidence type="ECO:0000256" key="8">
    <source>
        <dbReference type="ARBA" id="ARBA00022741"/>
    </source>
</evidence>
<dbReference type="SMART" id="SM00364">
    <property type="entry name" value="LRR_BAC"/>
    <property type="match status" value="12"/>
</dbReference>
<feature type="transmembrane region" description="Helical" evidence="14">
    <location>
        <begin position="2036"/>
        <end position="2061"/>
    </location>
</feature>
<keyword evidence="12 14" id="KW-0472">Membrane</keyword>
<dbReference type="SUPFAM" id="SSF52047">
    <property type="entry name" value="RNI-like"/>
    <property type="match status" value="2"/>
</dbReference>
<dbReference type="SMART" id="SM00365">
    <property type="entry name" value="LRR_SD22"/>
    <property type="match status" value="11"/>
</dbReference>
<feature type="domain" description="Disease resistance R13L4/SHOC-2-like LRR" evidence="16">
    <location>
        <begin position="936"/>
        <end position="1056"/>
    </location>
</feature>
<feature type="transmembrane region" description="Helical" evidence="14">
    <location>
        <begin position="148"/>
        <end position="165"/>
    </location>
</feature>
<dbReference type="Pfam" id="PF23598">
    <property type="entry name" value="LRR_14"/>
    <property type="match status" value="1"/>
</dbReference>
<keyword evidence="5" id="KW-0808">Transferase</keyword>
<evidence type="ECO:0000256" key="1">
    <source>
        <dbReference type="ARBA" id="ARBA00004167"/>
    </source>
</evidence>
<dbReference type="CDD" id="cd02440">
    <property type="entry name" value="AdoMet_MTases"/>
    <property type="match status" value="1"/>
</dbReference>
<accession>A0ABQ8YDL9</accession>
<feature type="transmembrane region" description="Helical" evidence="14">
    <location>
        <begin position="2324"/>
        <end position="2349"/>
    </location>
</feature>
<evidence type="ECO:0000313" key="17">
    <source>
        <dbReference type="EMBL" id="KAJ6242661.1"/>
    </source>
</evidence>
<evidence type="ECO:0000256" key="13">
    <source>
        <dbReference type="SAM" id="MobiDB-lite"/>
    </source>
</evidence>
<evidence type="ECO:0000256" key="4">
    <source>
        <dbReference type="ARBA" id="ARBA00022676"/>
    </source>
</evidence>
<dbReference type="InterPro" id="IPR029063">
    <property type="entry name" value="SAM-dependent_MTases_sf"/>
</dbReference>
<dbReference type="PROSITE" id="PS51450">
    <property type="entry name" value="LRR"/>
    <property type="match status" value="8"/>
</dbReference>
<dbReference type="InterPro" id="IPR032675">
    <property type="entry name" value="LRR_dom_sf"/>
</dbReference>
<sequence>MAFRLLEILPFSWPVFIRLFTILSPGYIHPDEYFQNPEIVASDVFKFTAHRAWEFQPEWACRSAAVPYLTTGLTYLPLWIIESVIGLNVVNAETMILLPRLIMFIYSLLFDLAIMKICKRMGISASGALSWISCSWIVLFFTRTFSNTIEAIILAVALMVATERSSLNSTTIKNNKIFKLALEASVGILISSLFLILFDSFYFGSLKLQQLDLESNDYSIVNLKMFFMILLQPSTWKNLQLTGSLTFSVLNSFLYNLDPANLAEHGTHPRYLHVLVNYPLLFGPIAVVTFYFFFKFLIFTLPKSIKQIVNDSKKTSIFHIWIKSLKLHLENGNGNGNGQGNGNDIKKEIDGKKEKEDEKKEKQDGKKDKEDQKNKIDDEKKKTTKTKKKNIKCNKSNEVPSNWIYYLTIGVLISGLFFLSIAPHQEPRFLLPLVTPLALFVGKHIHNEKHKKKKSKTFWMLFIIWIIFNLLVGSFYGIFHQGGVLRSILYLQSESSIYPTYKLESENENPNSGYLDPNQPLDYSSPNKDGEIFVTSNITTNYIFFHTYMPPRTFLALQPISYILDSTEYYNIVNVFDLGGMPIEDLSLLTNSLEKDVIPNEIVKKFSYENFEPISGKQITYLIVPSDVKLPPINNTRLIKSFPFHNDGFVDKKRNERIYEIIPQLDESVEEKQFNWLNNLSDQSLSRILDSLILIDEQEIEKAQVKQQNSNQKETLKKEQENIKEKEKEVKKEKVKEKEKENEKGNETKEKVNTINCETLPSTDQNYEILTNFYHSLNGENWKNQLNWLDRSVCFCDWYGISCKNGCDLLNCQDCQITEINLSDNGLKGTINDDFTNLTQVDNLDLSKNKGIELSMNLGELCSVNTLRLSYNNLMELPLSFQDHKRLYTINLSFNKFEYFPNILCTLPDLVSLSLSNNNIKTVPGCFNYMGGLVELYLDQNEIETLPQNYDKLSNLQTFSLKNNKIKMLPRGIGDLTTLRKLSLNNNLLTSLPSTIGNLNSLETIDLYNNQLITVPDEIGELINLSNLDFSSNKLNSLPLSLKNLTKTQNINLFNNSFTSIPRVIKESKHLRYLNLDFNYITTLPDWIGDLKDLNNLNFENNQLMGLPESMKNLTNLTYLKLANNKISYIPEWFGDIKQLVVLDLSDNLIHEIPNSFQKLIYLSSLNLNNNFLIDLPNELCSNPLNRQKLELSNNLFSMIPECIFQCEKLLTLEMDNNEITFIPVNISKLQNLGSLSLNKNIIQTVPIELNAITNLNYFSINENKLSTFPEGIFSNNIHSITLDLSGNNIADIEFLCKVPFIKTLYLYNNEIEEIPKCFLNINTCETLSLHCNGLKGGIEYIANNKELKTLYLDNNLLTNLTNEIGELNELSTITLNNNQLIELPNSIGNLQNLTKLDLSYNNLRALPDTLNELINLQILILKKNNFQIFPPVIAQMDFLIELDLSKNNIDQIDLSFEKLVHLQKLNLNDNSYSNQNQNGSLLPYSFWQLINLVELRFSNNLLYQISANLSKLVNLEILDLSNNYLSTVPQGMYSLKKIQEINLQSNNIANKLDSSLSKLQNLQIFKISNNKFSGLIPIEIFQLQKIVYLDLSLNNFNGNFETVNICSLPSLETLLLNDNQLTQFVTKNYYSNCQLPNLIEINFSNNLIKASIEDIIQYFTIYANSLQNFQFSNNKLFGNSNSQLMNDFKQLKILDISLNNEIGGMALECIDSLNLEKIFLQSTKVYGPIPYNWRTLTHLNEIDISDTKMSSDTLPVFLDYDFKSWKRKSHNDPMLCPQFKGKNNNIEVKISLEYTNYRYCVCDAGYFKGKLNNECIECDYGCDCIPGKINNCYPSPNITNLKKIIPCAKVSNEGICNLQIPQANDPNSLPTTSIYHYSGHYGYNGRGNQVGNYVYKGENYGEGDGSDDDDYYSNFTCKAGFTGRLCSECNNSKKKTYYSFNQNCLLCKTWLTILVPFVYFLIVFLLIFLLIKIPGRMTGILQIILNFLQAESVFSTSNLGLPNSVFKAIEFVYMFSTFDVQIFQCIKKTLSFNNFFGITLSFPIFSFLLILLLYFFGFLLKKISKKNNTKKINNKKNSKKKGKLNMNEVELYHPLLESEEITDSFENSETLNDETGKENIKRVMINDKNDYNGDKKEKLIFDKINISNDDDDDDDDVEDVDDVDVDVDDDDDDDDDDVDMDKNRNVINLISEGGSSGDCDETVNNDDVKKEKKKNSESDYQEDKDKVSSSGDEDNDHEGKNNKDGGINNAFINNTHSSANRNVQPWLYKCFYIFLFLVSLNYLPVSSWIFKIFGCSLKDENNVRYLNTVPYLQCYPYTKQYRILLSFAIICTIVYIIGIPLIFLILVLKELAKIYNNFIENGGPNGSYYNYSSVAESLSELLVEKPTSRILEIGAGTGSFVLKLIPKFPESHFVLIDHTEEMLNQAKVLLSKYSSQVTFICADVKTIVFEEKFDVIVSHGGVWFAGWVNGKPKEIDFYSDIQLFSHINGFEENKLALTNILKYLKPEGFLSMNVQETLGIYETVLKEGIHYSQKVELLNENQFKKQYIFKKDNKIIAHQFCVFFYMKNDQLKKFLKELNLQYIGIDSKMRMILLKKI</sequence>
<feature type="transmembrane region" description="Helical" evidence="14">
    <location>
        <begin position="1951"/>
        <end position="1972"/>
    </location>
</feature>
<keyword evidence="18" id="KW-1185">Reference proteome</keyword>
<keyword evidence="4" id="KW-0328">Glycosyltransferase</keyword>
<dbReference type="Pfam" id="PF03901">
    <property type="entry name" value="Glyco_transf_22"/>
    <property type="match status" value="2"/>
</dbReference>
<evidence type="ECO:0000256" key="6">
    <source>
        <dbReference type="ARBA" id="ARBA00022692"/>
    </source>
</evidence>
<feature type="transmembrane region" description="Helical" evidence="14">
    <location>
        <begin position="278"/>
        <end position="298"/>
    </location>
</feature>
<feature type="compositionally biased region" description="Acidic residues" evidence="13">
    <location>
        <begin position="2151"/>
        <end position="2180"/>
    </location>
</feature>
<feature type="transmembrane region" description="Helical" evidence="14">
    <location>
        <begin position="429"/>
        <end position="446"/>
    </location>
</feature>
<dbReference type="InterPro" id="IPR055414">
    <property type="entry name" value="LRR_R13L4/SHOC2-like"/>
</dbReference>
<evidence type="ECO:0000256" key="14">
    <source>
        <dbReference type="SAM" id="Phobius"/>
    </source>
</evidence>
<evidence type="ECO:0000256" key="2">
    <source>
        <dbReference type="ARBA" id="ARBA00004477"/>
    </source>
</evidence>
<evidence type="ECO:0000256" key="9">
    <source>
        <dbReference type="ARBA" id="ARBA00022824"/>
    </source>
</evidence>
<dbReference type="InterPro" id="IPR003591">
    <property type="entry name" value="Leu-rich_rpt_typical-subtyp"/>
</dbReference>
<organism evidence="17 18">
    <name type="scientific">Anaeramoeba flamelloides</name>
    <dbReference type="NCBI Taxonomy" id="1746091"/>
    <lineage>
        <taxon>Eukaryota</taxon>
        <taxon>Metamonada</taxon>
        <taxon>Anaeramoebidae</taxon>
        <taxon>Anaeramoeba</taxon>
    </lineage>
</organism>
<dbReference type="PRINTS" id="PR00019">
    <property type="entry name" value="LEURICHRPT"/>
</dbReference>
<proteinExistence type="predicted"/>
<dbReference type="Proteomes" id="UP001150062">
    <property type="component" value="Unassembled WGS sequence"/>
</dbReference>
<keyword evidence="8" id="KW-0547">Nucleotide-binding</keyword>
<feature type="domain" description="Methyltransferase" evidence="15">
    <location>
        <begin position="2391"/>
        <end position="2462"/>
    </location>
</feature>
<evidence type="ECO:0000256" key="7">
    <source>
        <dbReference type="ARBA" id="ARBA00022737"/>
    </source>
</evidence>
<feature type="transmembrane region" description="Helical" evidence="14">
    <location>
        <begin position="121"/>
        <end position="142"/>
    </location>
</feature>
<dbReference type="Pfam" id="PF13855">
    <property type="entry name" value="LRR_8"/>
    <property type="match status" value="2"/>
</dbReference>
<evidence type="ECO:0000259" key="16">
    <source>
        <dbReference type="Pfam" id="PF23598"/>
    </source>
</evidence>
<keyword evidence="3" id="KW-0433">Leucine-rich repeat</keyword>
<dbReference type="InterPro" id="IPR050647">
    <property type="entry name" value="Plant_LRR-RLKs"/>
</dbReference>
<dbReference type="PANTHER" id="PTHR48056">
    <property type="entry name" value="LRR RECEPTOR-LIKE SERINE/THREONINE-PROTEIN KINASE-RELATED"/>
    <property type="match status" value="1"/>
</dbReference>
<comment type="caution">
    <text evidence="17">The sequence shown here is derived from an EMBL/GenBank/DDBJ whole genome shotgun (WGS) entry which is preliminary data.</text>
</comment>
<feature type="transmembrane region" description="Helical" evidence="14">
    <location>
        <begin position="458"/>
        <end position="479"/>
    </location>
</feature>
<feature type="region of interest" description="Disordered" evidence="13">
    <location>
        <begin position="2151"/>
        <end position="2247"/>
    </location>
</feature>
<dbReference type="SMART" id="SM00369">
    <property type="entry name" value="LRR_TYP"/>
    <property type="match status" value="24"/>
</dbReference>
<reference evidence="17" key="1">
    <citation type="submission" date="2022-08" db="EMBL/GenBank/DDBJ databases">
        <title>Novel sulfate-reducing endosymbionts in the free-living metamonad Anaeramoeba.</title>
        <authorList>
            <person name="Jerlstrom-Hultqvist J."/>
            <person name="Cepicka I."/>
            <person name="Gallot-Lavallee L."/>
            <person name="Salas-Leiva D."/>
            <person name="Curtis B.A."/>
            <person name="Zahonova K."/>
            <person name="Pipaliya S."/>
            <person name="Dacks J."/>
            <person name="Roger A.J."/>
        </authorList>
    </citation>
    <scope>NUCLEOTIDE SEQUENCE</scope>
    <source>
        <strain evidence="17">Schooner1</strain>
    </source>
</reference>
<feature type="transmembrane region" description="Helical" evidence="14">
    <location>
        <begin position="2267"/>
        <end position="2284"/>
    </location>
</feature>
<dbReference type="Pfam" id="PF13649">
    <property type="entry name" value="Methyltransf_25"/>
    <property type="match status" value="1"/>
</dbReference>
<keyword evidence="10" id="KW-0067">ATP-binding</keyword>
<feature type="compositionally biased region" description="Basic and acidic residues" evidence="13">
    <location>
        <begin position="714"/>
        <end position="749"/>
    </location>
</feature>
<feature type="transmembrane region" description="Helical" evidence="14">
    <location>
        <begin position="177"/>
        <end position="198"/>
    </location>
</feature>
<dbReference type="InterPro" id="IPR005599">
    <property type="entry name" value="GPI_mannosylTrfase"/>
</dbReference>
<dbReference type="InterPro" id="IPR001611">
    <property type="entry name" value="Leu-rich_rpt"/>
</dbReference>
<protein>
    <recommendedName>
        <fullName evidence="19">Mannosyltransferase</fullName>
    </recommendedName>
</protein>